<evidence type="ECO:0000313" key="5">
    <source>
        <dbReference type="Proteomes" id="UP000297014"/>
    </source>
</evidence>
<dbReference type="InterPro" id="IPR051311">
    <property type="entry name" value="DedA_domain"/>
</dbReference>
<name>A0A4S4JW38_ALKAL</name>
<keyword evidence="2" id="KW-1133">Transmembrane helix</keyword>
<keyword evidence="2" id="KW-0812">Transmembrane</keyword>
<dbReference type="Pfam" id="PF09335">
    <property type="entry name" value="VTT_dom"/>
    <property type="match status" value="1"/>
</dbReference>
<dbReference type="Proteomes" id="UP000297014">
    <property type="component" value="Unassembled WGS sequence"/>
</dbReference>
<gene>
    <name evidence="4" type="ORF">AJ85_17740</name>
</gene>
<feature type="transmembrane region" description="Helical" evidence="2">
    <location>
        <begin position="178"/>
        <end position="199"/>
    </location>
</feature>
<feature type="transmembrane region" description="Helical" evidence="2">
    <location>
        <begin position="143"/>
        <end position="166"/>
    </location>
</feature>
<feature type="transmembrane region" description="Helical" evidence="2">
    <location>
        <begin position="21"/>
        <end position="39"/>
    </location>
</feature>
<evidence type="ECO:0000313" key="4">
    <source>
        <dbReference type="EMBL" id="THG89425.1"/>
    </source>
</evidence>
<evidence type="ECO:0000256" key="2">
    <source>
        <dbReference type="SAM" id="Phobius"/>
    </source>
</evidence>
<accession>A0A4S4JW38</accession>
<keyword evidence="2" id="KW-0472">Membrane</keyword>
<evidence type="ECO:0000259" key="3">
    <source>
        <dbReference type="Pfam" id="PF09335"/>
    </source>
</evidence>
<feature type="transmembrane region" description="Helical" evidence="2">
    <location>
        <begin position="59"/>
        <end position="83"/>
    </location>
</feature>
<evidence type="ECO:0000256" key="1">
    <source>
        <dbReference type="ARBA" id="ARBA00010792"/>
    </source>
</evidence>
<protein>
    <recommendedName>
        <fullName evidence="3">VTT domain-containing protein</fullName>
    </recommendedName>
</protein>
<dbReference type="EMBL" id="JALP01000233">
    <property type="protein sequence ID" value="THG89425.1"/>
    <property type="molecule type" value="Genomic_DNA"/>
</dbReference>
<organism evidence="4 5">
    <name type="scientific">Alkalihalobacillus alcalophilus ATCC 27647 = CGMCC 1.3604</name>
    <dbReference type="NCBI Taxonomy" id="1218173"/>
    <lineage>
        <taxon>Bacteria</taxon>
        <taxon>Bacillati</taxon>
        <taxon>Bacillota</taxon>
        <taxon>Bacilli</taxon>
        <taxon>Bacillales</taxon>
        <taxon>Bacillaceae</taxon>
        <taxon>Alkalihalobacillus</taxon>
    </lineage>
</organism>
<dbReference type="PANTHER" id="PTHR42709">
    <property type="entry name" value="ALKALINE PHOSPHATASE LIKE PROTEIN"/>
    <property type="match status" value="1"/>
</dbReference>
<dbReference type="AlphaFoldDB" id="A0A4S4JW38"/>
<proteinExistence type="inferred from homology"/>
<sequence length="214" mass="24297">MRKGIGAMDLTTVYQFVLEHGYAALFILFAIGLFVFPVPNEVLLMAGGYFSTYSFLSPLPAFLTIFSAIFLHGTILYSIGYFANKKVIPHTETAKKPTVWTKRAIKGMELLERFGLKAASFSYFFPFARHAVPFSVGLARFRYLQFVLIAHSSALVWLSLYFFLGFHYGRTITDWTSFVEQLIFTLVGVALVVLTILIIKNKRKKYQTTNKVAE</sequence>
<dbReference type="PANTHER" id="PTHR42709:SF9">
    <property type="entry name" value="ALKALINE PHOSPHATASE LIKE PROTEIN"/>
    <property type="match status" value="1"/>
</dbReference>
<dbReference type="GO" id="GO:0005886">
    <property type="term" value="C:plasma membrane"/>
    <property type="evidence" value="ECO:0007669"/>
    <property type="project" value="TreeGrafter"/>
</dbReference>
<feature type="domain" description="VTT" evidence="3">
    <location>
        <begin position="38"/>
        <end position="165"/>
    </location>
</feature>
<reference evidence="4 5" key="1">
    <citation type="submission" date="2014-01" db="EMBL/GenBank/DDBJ databases">
        <title>Draft genome sequencing of Bacillus alcalophilus CGMCC 1.3604.</title>
        <authorList>
            <person name="Yang J."/>
            <person name="Diao L."/>
            <person name="Yang S."/>
        </authorList>
    </citation>
    <scope>NUCLEOTIDE SEQUENCE [LARGE SCALE GENOMIC DNA]</scope>
    <source>
        <strain evidence="4 5">CGMCC 1.3604</strain>
    </source>
</reference>
<comment type="caution">
    <text evidence="4">The sequence shown here is derived from an EMBL/GenBank/DDBJ whole genome shotgun (WGS) entry which is preliminary data.</text>
</comment>
<comment type="similarity">
    <text evidence="1">Belongs to the DedA family.</text>
</comment>
<dbReference type="InterPro" id="IPR032816">
    <property type="entry name" value="VTT_dom"/>
</dbReference>